<dbReference type="AlphaFoldDB" id="A0A381SK97"/>
<reference evidence="1" key="1">
    <citation type="submission" date="2018-05" db="EMBL/GenBank/DDBJ databases">
        <authorList>
            <person name="Lanie J.A."/>
            <person name="Ng W.-L."/>
            <person name="Kazmierczak K.M."/>
            <person name="Andrzejewski T.M."/>
            <person name="Davidsen T.M."/>
            <person name="Wayne K.J."/>
            <person name="Tettelin H."/>
            <person name="Glass J.I."/>
            <person name="Rusch D."/>
            <person name="Podicherti R."/>
            <person name="Tsui H.-C.T."/>
            <person name="Winkler M.E."/>
        </authorList>
    </citation>
    <scope>NUCLEOTIDE SEQUENCE</scope>
</reference>
<evidence type="ECO:0000313" key="1">
    <source>
        <dbReference type="EMBL" id="SVA03781.1"/>
    </source>
</evidence>
<gene>
    <name evidence="1" type="ORF">METZ01_LOCUS56635</name>
</gene>
<name>A0A381SK97_9ZZZZ</name>
<sequence length="34" mass="3781">MKKLLNQAISSNVKSVGLMKVCLDRENTDGNFNL</sequence>
<protein>
    <submittedName>
        <fullName evidence="1">Uncharacterized protein</fullName>
    </submittedName>
</protein>
<dbReference type="EMBL" id="UINC01003150">
    <property type="protein sequence ID" value="SVA03781.1"/>
    <property type="molecule type" value="Genomic_DNA"/>
</dbReference>
<organism evidence="1">
    <name type="scientific">marine metagenome</name>
    <dbReference type="NCBI Taxonomy" id="408172"/>
    <lineage>
        <taxon>unclassified sequences</taxon>
        <taxon>metagenomes</taxon>
        <taxon>ecological metagenomes</taxon>
    </lineage>
</organism>
<accession>A0A381SK97</accession>
<proteinExistence type="predicted"/>